<gene>
    <name evidence="8" type="ORF">BDV96DRAFT_453290</name>
</gene>
<reference evidence="8" key="1">
    <citation type="journal article" date="2020" name="Stud. Mycol.">
        <title>101 Dothideomycetes genomes: a test case for predicting lifestyles and emergence of pathogens.</title>
        <authorList>
            <person name="Haridas S."/>
            <person name="Albert R."/>
            <person name="Binder M."/>
            <person name="Bloem J."/>
            <person name="Labutti K."/>
            <person name="Salamov A."/>
            <person name="Andreopoulos B."/>
            <person name="Baker S."/>
            <person name="Barry K."/>
            <person name="Bills G."/>
            <person name="Bluhm B."/>
            <person name="Cannon C."/>
            <person name="Castanera R."/>
            <person name="Culley D."/>
            <person name="Daum C."/>
            <person name="Ezra D."/>
            <person name="Gonzalez J."/>
            <person name="Henrissat B."/>
            <person name="Kuo A."/>
            <person name="Liang C."/>
            <person name="Lipzen A."/>
            <person name="Lutzoni F."/>
            <person name="Magnuson J."/>
            <person name="Mondo S."/>
            <person name="Nolan M."/>
            <person name="Ohm R."/>
            <person name="Pangilinan J."/>
            <person name="Park H.-J."/>
            <person name="Ramirez L."/>
            <person name="Alfaro M."/>
            <person name="Sun H."/>
            <person name="Tritt A."/>
            <person name="Yoshinaga Y."/>
            <person name="Zwiers L.-H."/>
            <person name="Turgeon B."/>
            <person name="Goodwin S."/>
            <person name="Spatafora J."/>
            <person name="Crous P."/>
            <person name="Grigoriev I."/>
        </authorList>
    </citation>
    <scope>NUCLEOTIDE SEQUENCE</scope>
    <source>
        <strain evidence="8">CBS 627.86</strain>
    </source>
</reference>
<evidence type="ECO:0000313" key="8">
    <source>
        <dbReference type="EMBL" id="KAF2114258.1"/>
    </source>
</evidence>
<dbReference type="GO" id="GO:0031965">
    <property type="term" value="C:nuclear membrane"/>
    <property type="evidence" value="ECO:0007669"/>
    <property type="project" value="UniProtKB-SubCell"/>
</dbReference>
<keyword evidence="4 7" id="KW-0472">Membrane</keyword>
<keyword evidence="3 7" id="KW-1133">Transmembrane helix</keyword>
<evidence type="ECO:0000256" key="7">
    <source>
        <dbReference type="SAM" id="Phobius"/>
    </source>
</evidence>
<proteinExistence type="predicted"/>
<evidence type="ECO:0000256" key="4">
    <source>
        <dbReference type="ARBA" id="ARBA00023136"/>
    </source>
</evidence>
<keyword evidence="5" id="KW-0539">Nucleus</keyword>
<dbReference type="OrthoDB" id="77878at2759"/>
<feature type="transmembrane region" description="Helical" evidence="7">
    <location>
        <begin position="159"/>
        <end position="182"/>
    </location>
</feature>
<dbReference type="Proteomes" id="UP000799770">
    <property type="component" value="Unassembled WGS sequence"/>
</dbReference>
<feature type="non-terminal residue" evidence="8">
    <location>
        <position position="1"/>
    </location>
</feature>
<sequence>VPGFSPVAPTIWEHQTFDTSEKPPTGTSPDLIILFSWTSANGRHVLKYTSKYQALFPTSRILVVTTSIKDLCFRSSSAKQSRLQPAVNRILSYGNNDNILIHVFSEGGSNKAVEFAEAYQRTTGSRLPCSALCLDSTPGHPRFFRLCSALRKSLPRFRILRASGLVIGSAVLGGIWITYSVFKGAENNVISTTRRRFMDDKYWDMEAPRCYLYSKADELIAWQDVQEHATEARYRGVPVVEECFEKSAHCKHAAKDPTRYWGAVEETW</sequence>
<name>A0A6A5Z779_9PLEO</name>
<dbReference type="InterPro" id="IPR008547">
    <property type="entry name" value="DUF829_TMEM53"/>
</dbReference>
<dbReference type="PANTHER" id="PTHR12265:SF30">
    <property type="entry name" value="TRANSMEMBRANE PROTEIN 53"/>
    <property type="match status" value="1"/>
</dbReference>
<keyword evidence="9" id="KW-1185">Reference proteome</keyword>
<evidence type="ECO:0000256" key="6">
    <source>
        <dbReference type="ARBA" id="ARBA00037847"/>
    </source>
</evidence>
<evidence type="ECO:0000256" key="3">
    <source>
        <dbReference type="ARBA" id="ARBA00022989"/>
    </source>
</evidence>
<dbReference type="EMBL" id="ML977326">
    <property type="protein sequence ID" value="KAF2114258.1"/>
    <property type="molecule type" value="Genomic_DNA"/>
</dbReference>
<comment type="subcellular location">
    <subcellularLocation>
        <location evidence="6">Endomembrane system</location>
        <topology evidence="6">Single-pass membrane protein</topology>
    </subcellularLocation>
    <subcellularLocation>
        <location evidence="1">Nucleus membrane</location>
    </subcellularLocation>
</comment>
<evidence type="ECO:0008006" key="10">
    <source>
        <dbReference type="Google" id="ProtNLM"/>
    </source>
</evidence>
<evidence type="ECO:0000256" key="1">
    <source>
        <dbReference type="ARBA" id="ARBA00004126"/>
    </source>
</evidence>
<dbReference type="AlphaFoldDB" id="A0A6A5Z779"/>
<feature type="non-terminal residue" evidence="8">
    <location>
        <position position="268"/>
    </location>
</feature>
<evidence type="ECO:0000256" key="5">
    <source>
        <dbReference type="ARBA" id="ARBA00023242"/>
    </source>
</evidence>
<dbReference type="PANTHER" id="PTHR12265">
    <property type="entry name" value="TRANSMEMBRANE PROTEIN 53"/>
    <property type="match status" value="1"/>
</dbReference>
<protein>
    <recommendedName>
        <fullName evidence="10">Indole-diterpene biosynthesis protein-like protein PaxU</fullName>
    </recommendedName>
</protein>
<evidence type="ECO:0000256" key="2">
    <source>
        <dbReference type="ARBA" id="ARBA00022692"/>
    </source>
</evidence>
<keyword evidence="2 7" id="KW-0812">Transmembrane</keyword>
<dbReference type="Pfam" id="PF05705">
    <property type="entry name" value="DUF829"/>
    <property type="match status" value="1"/>
</dbReference>
<accession>A0A6A5Z779</accession>
<evidence type="ECO:0000313" key="9">
    <source>
        <dbReference type="Proteomes" id="UP000799770"/>
    </source>
</evidence>
<organism evidence="8 9">
    <name type="scientific">Lophiotrema nucula</name>
    <dbReference type="NCBI Taxonomy" id="690887"/>
    <lineage>
        <taxon>Eukaryota</taxon>
        <taxon>Fungi</taxon>
        <taxon>Dikarya</taxon>
        <taxon>Ascomycota</taxon>
        <taxon>Pezizomycotina</taxon>
        <taxon>Dothideomycetes</taxon>
        <taxon>Pleosporomycetidae</taxon>
        <taxon>Pleosporales</taxon>
        <taxon>Lophiotremataceae</taxon>
        <taxon>Lophiotrema</taxon>
    </lineage>
</organism>